<evidence type="ECO:0000313" key="5">
    <source>
        <dbReference type="EMBL" id="APW41952.1"/>
    </source>
</evidence>
<evidence type="ECO:0000256" key="2">
    <source>
        <dbReference type="ARBA" id="ARBA00023125"/>
    </source>
</evidence>
<dbReference type="Pfam" id="PF00392">
    <property type="entry name" value="GntR"/>
    <property type="match status" value="1"/>
</dbReference>
<dbReference type="InterPro" id="IPR000524">
    <property type="entry name" value="Tscrpt_reg_HTH_GntR"/>
</dbReference>
<name>A0A1P8K7F3_9BURK</name>
<dbReference type="SMART" id="SM00895">
    <property type="entry name" value="FCD"/>
    <property type="match status" value="1"/>
</dbReference>
<keyword evidence="1" id="KW-0805">Transcription regulation</keyword>
<dbReference type="Gene3D" id="1.10.10.10">
    <property type="entry name" value="Winged helix-like DNA-binding domain superfamily/Winged helix DNA-binding domain"/>
    <property type="match status" value="1"/>
</dbReference>
<dbReference type="RefSeq" id="WP_076069413.1">
    <property type="nucleotide sequence ID" value="NZ_CP019239.1"/>
</dbReference>
<proteinExistence type="predicted"/>
<dbReference type="Gene3D" id="1.20.120.530">
    <property type="entry name" value="GntR ligand-binding domain-like"/>
    <property type="match status" value="1"/>
</dbReference>
<evidence type="ECO:0000256" key="3">
    <source>
        <dbReference type="ARBA" id="ARBA00023163"/>
    </source>
</evidence>
<dbReference type="PANTHER" id="PTHR43537">
    <property type="entry name" value="TRANSCRIPTIONAL REGULATOR, GNTR FAMILY"/>
    <property type="match status" value="1"/>
</dbReference>
<keyword evidence="6" id="KW-1185">Reference proteome</keyword>
<gene>
    <name evidence="5" type="ORF">RS694_04940</name>
</gene>
<dbReference type="PANTHER" id="PTHR43537:SF53">
    <property type="entry name" value="HTH-TYPE TRANSCRIPTIONAL REPRESSOR NANR"/>
    <property type="match status" value="1"/>
</dbReference>
<organism evidence="5 6">
    <name type="scientific">Rhodoferax saidenbachensis</name>
    <dbReference type="NCBI Taxonomy" id="1484693"/>
    <lineage>
        <taxon>Bacteria</taxon>
        <taxon>Pseudomonadati</taxon>
        <taxon>Pseudomonadota</taxon>
        <taxon>Betaproteobacteria</taxon>
        <taxon>Burkholderiales</taxon>
        <taxon>Comamonadaceae</taxon>
        <taxon>Rhodoferax</taxon>
    </lineage>
</organism>
<protein>
    <recommendedName>
        <fullName evidence="4">HTH gntR-type domain-containing protein</fullName>
    </recommendedName>
</protein>
<dbReference type="InterPro" id="IPR011711">
    <property type="entry name" value="GntR_C"/>
</dbReference>
<dbReference type="Proteomes" id="UP000186110">
    <property type="component" value="Chromosome"/>
</dbReference>
<dbReference type="EMBL" id="CP019239">
    <property type="protein sequence ID" value="APW41952.1"/>
    <property type="molecule type" value="Genomic_DNA"/>
</dbReference>
<sequence length="261" mass="28762">MPNLLTPAKKADLAYKSIRRAIIEQALGPGTKLPEDQLGLQFGVSRTLIRSVLSRLSSEALVDIGNKRTATVAQPSLDEARAVFEMRRALEAEAVRMVMARWQPAMGAALEGHVRQEEQAARDGKAPVAVRLAGEFHTRLAQMTGNPLMERYLSEVVTRCSLILAVYGRPHSSDCACSEHHGLIDAFRQQDTERAIQLMAEHIHGIEKRALLPELFHDGQELSSVLSRYTEELSTPETTVALQPVLKTVRKAAPKRRASGA</sequence>
<dbReference type="AlphaFoldDB" id="A0A1P8K7F3"/>
<accession>A0A1P8K7F3</accession>
<dbReference type="STRING" id="1484693.RS694_04940"/>
<dbReference type="PROSITE" id="PS50949">
    <property type="entry name" value="HTH_GNTR"/>
    <property type="match status" value="1"/>
</dbReference>
<dbReference type="GO" id="GO:0003677">
    <property type="term" value="F:DNA binding"/>
    <property type="evidence" value="ECO:0007669"/>
    <property type="project" value="UniProtKB-KW"/>
</dbReference>
<evidence type="ECO:0000259" key="4">
    <source>
        <dbReference type="PROSITE" id="PS50949"/>
    </source>
</evidence>
<keyword evidence="2" id="KW-0238">DNA-binding</keyword>
<dbReference type="InterPro" id="IPR008920">
    <property type="entry name" value="TF_FadR/GntR_C"/>
</dbReference>
<dbReference type="GO" id="GO:0003700">
    <property type="term" value="F:DNA-binding transcription factor activity"/>
    <property type="evidence" value="ECO:0007669"/>
    <property type="project" value="InterPro"/>
</dbReference>
<dbReference type="KEGG" id="rsb:RS694_04940"/>
<dbReference type="SUPFAM" id="SSF48008">
    <property type="entry name" value="GntR ligand-binding domain-like"/>
    <property type="match status" value="1"/>
</dbReference>
<dbReference type="InterPro" id="IPR036390">
    <property type="entry name" value="WH_DNA-bd_sf"/>
</dbReference>
<reference evidence="5 6" key="1">
    <citation type="submission" date="2017-01" db="EMBL/GenBank/DDBJ databases">
        <authorList>
            <person name="Mah S.A."/>
            <person name="Swanson W.J."/>
            <person name="Moy G.W."/>
            <person name="Vacquier V.D."/>
        </authorList>
    </citation>
    <scope>NUCLEOTIDE SEQUENCE [LARGE SCALE GENOMIC DNA]</scope>
    <source>
        <strain evidence="5 6">DSM 22694</strain>
    </source>
</reference>
<evidence type="ECO:0000256" key="1">
    <source>
        <dbReference type="ARBA" id="ARBA00023015"/>
    </source>
</evidence>
<keyword evidence="3" id="KW-0804">Transcription</keyword>
<dbReference type="SUPFAM" id="SSF46785">
    <property type="entry name" value="Winged helix' DNA-binding domain"/>
    <property type="match status" value="1"/>
</dbReference>
<evidence type="ECO:0000313" key="6">
    <source>
        <dbReference type="Proteomes" id="UP000186110"/>
    </source>
</evidence>
<feature type="domain" description="HTH gntR-type" evidence="4">
    <location>
        <begin position="8"/>
        <end position="75"/>
    </location>
</feature>
<dbReference type="Pfam" id="PF07729">
    <property type="entry name" value="FCD"/>
    <property type="match status" value="1"/>
</dbReference>
<dbReference type="InterPro" id="IPR036388">
    <property type="entry name" value="WH-like_DNA-bd_sf"/>
</dbReference>
<dbReference type="eggNOG" id="COG1802">
    <property type="taxonomic scope" value="Bacteria"/>
</dbReference>
<dbReference type="SMART" id="SM00345">
    <property type="entry name" value="HTH_GNTR"/>
    <property type="match status" value="1"/>
</dbReference>